<name>A0A1M5U017_9BRAD</name>
<dbReference type="InterPro" id="IPR004046">
    <property type="entry name" value="GST_C"/>
</dbReference>
<dbReference type="Gene3D" id="1.20.1050.10">
    <property type="match status" value="1"/>
</dbReference>
<dbReference type="GO" id="GO:0005737">
    <property type="term" value="C:cytoplasm"/>
    <property type="evidence" value="ECO:0007669"/>
    <property type="project" value="TreeGrafter"/>
</dbReference>
<dbReference type="Gene3D" id="3.40.30.10">
    <property type="entry name" value="Glutaredoxin"/>
    <property type="match status" value="1"/>
</dbReference>
<dbReference type="Pfam" id="PF00043">
    <property type="entry name" value="GST_C"/>
    <property type="match status" value="1"/>
</dbReference>
<evidence type="ECO:0000259" key="5">
    <source>
        <dbReference type="PROSITE" id="PS50405"/>
    </source>
</evidence>
<dbReference type="InterPro" id="IPR036282">
    <property type="entry name" value="Glutathione-S-Trfase_C_sf"/>
</dbReference>
<evidence type="ECO:0000313" key="7">
    <source>
        <dbReference type="Proteomes" id="UP000190675"/>
    </source>
</evidence>
<dbReference type="SUPFAM" id="SSF47616">
    <property type="entry name" value="GST C-terminal domain-like"/>
    <property type="match status" value="1"/>
</dbReference>
<keyword evidence="2 6" id="KW-0808">Transferase</keyword>
<feature type="domain" description="GST C-terminal" evidence="5">
    <location>
        <begin position="86"/>
        <end position="219"/>
    </location>
</feature>
<evidence type="ECO:0000313" key="6">
    <source>
        <dbReference type="EMBL" id="SHH56377.1"/>
    </source>
</evidence>
<dbReference type="EMBL" id="LT670818">
    <property type="protein sequence ID" value="SHH56377.1"/>
    <property type="molecule type" value="Genomic_DNA"/>
</dbReference>
<dbReference type="Pfam" id="PF02798">
    <property type="entry name" value="GST_N"/>
    <property type="match status" value="1"/>
</dbReference>
<dbReference type="CDD" id="cd00299">
    <property type="entry name" value="GST_C_family"/>
    <property type="match status" value="1"/>
</dbReference>
<comment type="similarity">
    <text evidence="3">Belongs to the GST superfamily.</text>
</comment>
<dbReference type="PROSITE" id="PS50404">
    <property type="entry name" value="GST_NTER"/>
    <property type="match status" value="1"/>
</dbReference>
<evidence type="ECO:0000256" key="1">
    <source>
        <dbReference type="ARBA" id="ARBA00012452"/>
    </source>
</evidence>
<evidence type="ECO:0000256" key="2">
    <source>
        <dbReference type="ARBA" id="ARBA00022679"/>
    </source>
</evidence>
<dbReference type="SFLD" id="SFLDS00019">
    <property type="entry name" value="Glutathione_Transferase_(cytos"/>
    <property type="match status" value="1"/>
</dbReference>
<dbReference type="OrthoDB" id="9797500at2"/>
<dbReference type="PANTHER" id="PTHR43900">
    <property type="entry name" value="GLUTATHIONE S-TRANSFERASE RHO"/>
    <property type="match status" value="1"/>
</dbReference>
<gene>
    <name evidence="6" type="ORF">SAMN05444169_8095</name>
</gene>
<dbReference type="Proteomes" id="UP000190675">
    <property type="component" value="Chromosome I"/>
</dbReference>
<dbReference type="PROSITE" id="PS50405">
    <property type="entry name" value="GST_CTER"/>
    <property type="match status" value="1"/>
</dbReference>
<dbReference type="InterPro" id="IPR010987">
    <property type="entry name" value="Glutathione-S-Trfase_C-like"/>
</dbReference>
<dbReference type="SFLD" id="SFLDG00358">
    <property type="entry name" value="Main_(cytGST)"/>
    <property type="match status" value="1"/>
</dbReference>
<dbReference type="GO" id="GO:0004364">
    <property type="term" value="F:glutathione transferase activity"/>
    <property type="evidence" value="ECO:0007669"/>
    <property type="project" value="UniProtKB-EC"/>
</dbReference>
<feature type="domain" description="GST N-terminal" evidence="4">
    <location>
        <begin position="2"/>
        <end position="81"/>
    </location>
</feature>
<evidence type="ECO:0000256" key="3">
    <source>
        <dbReference type="RuleBase" id="RU003494"/>
    </source>
</evidence>
<dbReference type="InterPro" id="IPR004045">
    <property type="entry name" value="Glutathione_S-Trfase_N"/>
</dbReference>
<sequence length="219" mass="24048">MSEFTVHTIPGSPFARAVLAALEEKGARYRLAPVALGTMRSPEHLARHPFGRVPVFEHNGFVIYETQAILRYLDRVLPEPSLTPADPKASARMDQAMNINDWYLFQGVGNVIIFHRVIGPQLMGLKPDEPAIEAAMPKARTVFAVLARLLGDQSFFTGEGISLADLLVAPAVAFFTLTPEWAELGAPHANLAAWLARMEARPSMQATTWERVSEMAKAA</sequence>
<evidence type="ECO:0000259" key="4">
    <source>
        <dbReference type="PROSITE" id="PS50404"/>
    </source>
</evidence>
<dbReference type="PANTHER" id="PTHR43900:SF3">
    <property type="entry name" value="GLUTATHIONE S-TRANSFERASE RHO"/>
    <property type="match status" value="1"/>
</dbReference>
<dbReference type="InterPro" id="IPR036249">
    <property type="entry name" value="Thioredoxin-like_sf"/>
</dbReference>
<dbReference type="RefSeq" id="WP_079571371.1">
    <property type="nucleotide sequence ID" value="NZ_LT670818.1"/>
</dbReference>
<dbReference type="EC" id="2.5.1.18" evidence="1"/>
<accession>A0A1M5U017</accession>
<dbReference type="AlphaFoldDB" id="A0A1M5U017"/>
<dbReference type="GO" id="GO:0043295">
    <property type="term" value="F:glutathione binding"/>
    <property type="evidence" value="ECO:0007669"/>
    <property type="project" value="TreeGrafter"/>
</dbReference>
<reference evidence="6 7" key="1">
    <citation type="submission" date="2016-11" db="EMBL/GenBank/DDBJ databases">
        <authorList>
            <person name="Jaros S."/>
            <person name="Januszkiewicz K."/>
            <person name="Wedrychowicz H."/>
        </authorList>
    </citation>
    <scope>NUCLEOTIDE SEQUENCE [LARGE SCALE GENOMIC DNA]</scope>
    <source>
        <strain evidence="6 7">GAS242</strain>
    </source>
</reference>
<organism evidence="6 7">
    <name type="scientific">Bradyrhizobium erythrophlei</name>
    <dbReference type="NCBI Taxonomy" id="1437360"/>
    <lineage>
        <taxon>Bacteria</taxon>
        <taxon>Pseudomonadati</taxon>
        <taxon>Pseudomonadota</taxon>
        <taxon>Alphaproteobacteria</taxon>
        <taxon>Hyphomicrobiales</taxon>
        <taxon>Nitrobacteraceae</taxon>
        <taxon>Bradyrhizobium</taxon>
    </lineage>
</organism>
<protein>
    <recommendedName>
        <fullName evidence="1">glutathione transferase</fullName>
        <ecNumber evidence="1">2.5.1.18</ecNumber>
    </recommendedName>
</protein>
<dbReference type="InterPro" id="IPR040079">
    <property type="entry name" value="Glutathione_S-Trfase"/>
</dbReference>
<proteinExistence type="inferred from homology"/>
<dbReference type="SUPFAM" id="SSF52833">
    <property type="entry name" value="Thioredoxin-like"/>
    <property type="match status" value="1"/>
</dbReference>